<evidence type="ECO:0000256" key="11">
    <source>
        <dbReference type="ARBA" id="ARBA00023303"/>
    </source>
</evidence>
<proteinExistence type="inferred from homology"/>
<dbReference type="Pfam" id="PF06736">
    <property type="entry name" value="TMEM175"/>
    <property type="match status" value="1"/>
</dbReference>
<keyword evidence="11" id="KW-0407">Ion channel</keyword>
<keyword evidence="9" id="KW-0406">Ion transport</keyword>
<evidence type="ECO:0000256" key="9">
    <source>
        <dbReference type="ARBA" id="ARBA00023065"/>
    </source>
</evidence>
<evidence type="ECO:0000256" key="1">
    <source>
        <dbReference type="ARBA" id="ARBA00004141"/>
    </source>
</evidence>
<evidence type="ECO:0000256" key="4">
    <source>
        <dbReference type="ARBA" id="ARBA00022538"/>
    </source>
</evidence>
<comment type="similarity">
    <text evidence="2">Belongs to the TMEM175 family.</text>
</comment>
<feature type="transmembrane region" description="Helical" evidence="13">
    <location>
        <begin position="35"/>
        <end position="54"/>
    </location>
</feature>
<evidence type="ECO:0000256" key="8">
    <source>
        <dbReference type="ARBA" id="ARBA00022989"/>
    </source>
</evidence>
<evidence type="ECO:0000256" key="3">
    <source>
        <dbReference type="ARBA" id="ARBA00022448"/>
    </source>
</evidence>
<evidence type="ECO:0000256" key="6">
    <source>
        <dbReference type="ARBA" id="ARBA00022826"/>
    </source>
</evidence>
<comment type="subcellular location">
    <subcellularLocation>
        <location evidence="1">Membrane</location>
        <topology evidence="1">Multi-pass membrane protein</topology>
    </subcellularLocation>
</comment>
<keyword evidence="4" id="KW-0633">Potassium transport</keyword>
<evidence type="ECO:0000256" key="13">
    <source>
        <dbReference type="SAM" id="Phobius"/>
    </source>
</evidence>
<keyword evidence="8 13" id="KW-1133">Transmembrane helix</keyword>
<protein>
    <submittedName>
        <fullName evidence="14">TMEM175 family protein</fullName>
    </submittedName>
</protein>
<dbReference type="RefSeq" id="WP_274261338.1">
    <property type="nucleotide sequence ID" value="NZ_CP117884.1"/>
</dbReference>
<gene>
    <name evidence="14" type="ORF">PQ472_03305</name>
</gene>
<evidence type="ECO:0000256" key="2">
    <source>
        <dbReference type="ARBA" id="ARBA00006920"/>
    </source>
</evidence>
<name>A0ABY7WSX5_9LACO</name>
<dbReference type="Proteomes" id="UP001220377">
    <property type="component" value="Chromosome"/>
</dbReference>
<feature type="transmembrane region" description="Helical" evidence="13">
    <location>
        <begin position="6"/>
        <end position="23"/>
    </location>
</feature>
<keyword evidence="5 13" id="KW-0812">Transmembrane</keyword>
<evidence type="ECO:0000313" key="14">
    <source>
        <dbReference type="EMBL" id="WDF83279.1"/>
    </source>
</evidence>
<keyword evidence="10 13" id="KW-0472">Membrane</keyword>
<reference evidence="14 15" key="1">
    <citation type="submission" date="2023-02" db="EMBL/GenBank/DDBJ databases">
        <title>Genome sequence of Lacticaseibacillus sp. KACC 23028.</title>
        <authorList>
            <person name="Kim S."/>
            <person name="Heo J."/>
            <person name="Kwon S.-W."/>
        </authorList>
    </citation>
    <scope>NUCLEOTIDE SEQUENCE [LARGE SCALE GENOMIC DNA]</scope>
    <source>
        <strain evidence="14 15">KACC 23028</strain>
    </source>
</reference>
<evidence type="ECO:0000313" key="15">
    <source>
        <dbReference type="Proteomes" id="UP001220377"/>
    </source>
</evidence>
<sequence length="186" mass="21467">MNKERFLAFTDAVIAIVVTIMVLEIHLPEKITLTSMRHVAVPLAAYLLSFLNVYESWFGHHQLFKNVKLVPQRTFWLSGIWIFVMSLYPMATAAVGEHPDRLPQELIYLGLSFIWSMMFNLMEHSLLHVYPDLKIPRTHAMPHWTYLALFGAAFLACFIWPPTGLIVMLLMTLYSMIVGLRGKEDE</sequence>
<keyword evidence="3" id="KW-0813">Transport</keyword>
<feature type="transmembrane region" description="Helical" evidence="13">
    <location>
        <begin position="147"/>
        <end position="174"/>
    </location>
</feature>
<organism evidence="14 15">
    <name type="scientific">Lacticaseibacillus pabuli</name>
    <dbReference type="NCBI Taxonomy" id="3025672"/>
    <lineage>
        <taxon>Bacteria</taxon>
        <taxon>Bacillati</taxon>
        <taxon>Bacillota</taxon>
        <taxon>Bacilli</taxon>
        <taxon>Lactobacillales</taxon>
        <taxon>Lactobacillaceae</taxon>
        <taxon>Lacticaseibacillus</taxon>
    </lineage>
</organism>
<feature type="transmembrane region" description="Helical" evidence="13">
    <location>
        <begin position="106"/>
        <end position="127"/>
    </location>
</feature>
<keyword evidence="6" id="KW-0631">Potassium channel</keyword>
<comment type="catalytic activity">
    <reaction evidence="12">
        <text>K(+)(in) = K(+)(out)</text>
        <dbReference type="Rhea" id="RHEA:29463"/>
        <dbReference type="ChEBI" id="CHEBI:29103"/>
    </reaction>
</comment>
<keyword evidence="15" id="KW-1185">Reference proteome</keyword>
<keyword evidence="7" id="KW-0630">Potassium</keyword>
<evidence type="ECO:0000256" key="12">
    <source>
        <dbReference type="ARBA" id="ARBA00034430"/>
    </source>
</evidence>
<dbReference type="InterPro" id="IPR010617">
    <property type="entry name" value="TMEM175-like"/>
</dbReference>
<evidence type="ECO:0000256" key="5">
    <source>
        <dbReference type="ARBA" id="ARBA00022692"/>
    </source>
</evidence>
<evidence type="ECO:0000256" key="7">
    <source>
        <dbReference type="ARBA" id="ARBA00022958"/>
    </source>
</evidence>
<accession>A0ABY7WSX5</accession>
<dbReference type="EMBL" id="CP117884">
    <property type="protein sequence ID" value="WDF83279.1"/>
    <property type="molecule type" value="Genomic_DNA"/>
</dbReference>
<evidence type="ECO:0000256" key="10">
    <source>
        <dbReference type="ARBA" id="ARBA00023136"/>
    </source>
</evidence>
<feature type="transmembrane region" description="Helical" evidence="13">
    <location>
        <begin position="74"/>
        <end position="94"/>
    </location>
</feature>